<evidence type="ECO:0000256" key="6">
    <source>
        <dbReference type="ARBA" id="ARBA00023136"/>
    </source>
</evidence>
<gene>
    <name evidence="8" type="ORF">SAMN04488500_10172</name>
</gene>
<accession>A0A1W1Y7D9</accession>
<keyword evidence="3" id="KW-1003">Cell membrane</keyword>
<name>A0A1W1Y7D9_9FIRM</name>
<evidence type="ECO:0000256" key="2">
    <source>
        <dbReference type="ARBA" id="ARBA00005262"/>
    </source>
</evidence>
<dbReference type="AlphaFoldDB" id="A0A1W1Y7D9"/>
<dbReference type="PIRSF" id="PIRSF004810">
    <property type="entry name" value="ChrA"/>
    <property type="match status" value="1"/>
</dbReference>
<evidence type="ECO:0000256" key="3">
    <source>
        <dbReference type="ARBA" id="ARBA00022475"/>
    </source>
</evidence>
<feature type="transmembrane region" description="Helical" evidence="7">
    <location>
        <begin position="61"/>
        <end position="81"/>
    </location>
</feature>
<dbReference type="InterPro" id="IPR003370">
    <property type="entry name" value="Chromate_transpt"/>
</dbReference>
<keyword evidence="9" id="KW-1185">Reference proteome</keyword>
<keyword evidence="6 7" id="KW-0472">Membrane</keyword>
<evidence type="ECO:0000256" key="1">
    <source>
        <dbReference type="ARBA" id="ARBA00004651"/>
    </source>
</evidence>
<dbReference type="InterPro" id="IPR052518">
    <property type="entry name" value="CHR_Transporter"/>
</dbReference>
<dbReference type="GO" id="GO:0005886">
    <property type="term" value="C:plasma membrane"/>
    <property type="evidence" value="ECO:0007669"/>
    <property type="project" value="UniProtKB-SubCell"/>
</dbReference>
<protein>
    <submittedName>
        <fullName evidence="8">Chromate transporter</fullName>
    </submittedName>
</protein>
<dbReference type="NCBIfam" id="TIGR00937">
    <property type="entry name" value="2A51"/>
    <property type="match status" value="1"/>
</dbReference>
<feature type="transmembrane region" description="Helical" evidence="7">
    <location>
        <begin position="338"/>
        <end position="360"/>
    </location>
</feature>
<feature type="transmembrane region" description="Helical" evidence="7">
    <location>
        <begin position="278"/>
        <end position="299"/>
    </location>
</feature>
<keyword evidence="5 7" id="KW-1133">Transmembrane helix</keyword>
<dbReference type="Proteomes" id="UP000192738">
    <property type="component" value="Unassembled WGS sequence"/>
</dbReference>
<dbReference type="PANTHER" id="PTHR43663">
    <property type="entry name" value="CHROMATE TRANSPORT PROTEIN-RELATED"/>
    <property type="match status" value="1"/>
</dbReference>
<feature type="transmembrane region" description="Helical" evidence="7">
    <location>
        <begin position="87"/>
        <end position="108"/>
    </location>
</feature>
<evidence type="ECO:0000313" key="8">
    <source>
        <dbReference type="EMBL" id="SMC32067.1"/>
    </source>
</evidence>
<evidence type="ECO:0000256" key="7">
    <source>
        <dbReference type="SAM" id="Phobius"/>
    </source>
</evidence>
<proteinExistence type="inferred from homology"/>
<dbReference type="PANTHER" id="PTHR43663:SF1">
    <property type="entry name" value="CHROMATE TRANSPORTER"/>
    <property type="match status" value="1"/>
</dbReference>
<sequence length="411" mass="44291">MGTANQRSTLKSDSEVIPLWRLFLIYIVIGSTGFGPTLAAETKKRLVQKEQWIKEEDFVNGLSLAQLLPGAIFVNLTVYVGYKLRGISGALTAFLAFLLVPFATVLILSHVYFTYQTIEVVSILFKGVAVVIVGVIAHAVIEVGRSTVVDMAAGIIALVSAGLMLFSGSPFTVLLIAALAGILAYYRSLQRQTEVLLEARSTAPKNDCFLAVRVWRFIALGTIAAIALYAAPVQPILMQLGWVFFRMGAVLFGGGLSMIPFIQQEVVSHYGWMTLEEFAVGIALSQMTPGPVLIIATFVGYKVAAISGAIAATMGIFLPSLFLVMGTAQIHQKIRNTTWVQAALKGIAASFTGMMAVLVVGLARHSLTDIPSFIVAMMAFLAMRFGKLDIIVTIVSGTIVYWLLALMGIVM</sequence>
<reference evidence="8 9" key="1">
    <citation type="submission" date="2017-04" db="EMBL/GenBank/DDBJ databases">
        <authorList>
            <person name="Afonso C.L."/>
            <person name="Miller P.J."/>
            <person name="Scott M.A."/>
            <person name="Spackman E."/>
            <person name="Goraichik I."/>
            <person name="Dimitrov K.M."/>
            <person name="Suarez D.L."/>
            <person name="Swayne D.E."/>
        </authorList>
    </citation>
    <scope>NUCLEOTIDE SEQUENCE [LARGE SCALE GENOMIC DNA]</scope>
    <source>
        <strain evidence="8 9">DSM 5090</strain>
    </source>
</reference>
<evidence type="ECO:0000256" key="5">
    <source>
        <dbReference type="ARBA" id="ARBA00022989"/>
    </source>
</evidence>
<dbReference type="InterPro" id="IPR014047">
    <property type="entry name" value="Chr_Tranpt_l_chain"/>
</dbReference>
<comment type="subcellular location">
    <subcellularLocation>
        <location evidence="1">Cell membrane</location>
        <topology evidence="1">Multi-pass membrane protein</topology>
    </subcellularLocation>
</comment>
<feature type="transmembrane region" description="Helical" evidence="7">
    <location>
        <begin position="153"/>
        <end position="186"/>
    </location>
</feature>
<feature type="transmembrane region" description="Helical" evidence="7">
    <location>
        <begin position="120"/>
        <end position="141"/>
    </location>
</feature>
<dbReference type="GO" id="GO:0015109">
    <property type="term" value="F:chromate transmembrane transporter activity"/>
    <property type="evidence" value="ECO:0007669"/>
    <property type="project" value="InterPro"/>
</dbReference>
<evidence type="ECO:0000256" key="4">
    <source>
        <dbReference type="ARBA" id="ARBA00022692"/>
    </source>
</evidence>
<dbReference type="Pfam" id="PF02417">
    <property type="entry name" value="Chromate_transp"/>
    <property type="match status" value="2"/>
</dbReference>
<feature type="transmembrane region" description="Helical" evidence="7">
    <location>
        <begin position="20"/>
        <end position="40"/>
    </location>
</feature>
<dbReference type="OrthoDB" id="9788907at2"/>
<feature type="transmembrane region" description="Helical" evidence="7">
    <location>
        <begin position="236"/>
        <end position="257"/>
    </location>
</feature>
<feature type="transmembrane region" description="Helical" evidence="7">
    <location>
        <begin position="207"/>
        <end position="230"/>
    </location>
</feature>
<feature type="transmembrane region" description="Helical" evidence="7">
    <location>
        <begin position="390"/>
        <end position="410"/>
    </location>
</feature>
<dbReference type="RefSeq" id="WP_084573608.1">
    <property type="nucleotide sequence ID" value="NZ_CP155572.1"/>
</dbReference>
<dbReference type="EMBL" id="FWXI01000001">
    <property type="protein sequence ID" value="SMC32067.1"/>
    <property type="molecule type" value="Genomic_DNA"/>
</dbReference>
<organism evidence="8 9">
    <name type="scientific">Sporomusa malonica</name>
    <dbReference type="NCBI Taxonomy" id="112901"/>
    <lineage>
        <taxon>Bacteria</taxon>
        <taxon>Bacillati</taxon>
        <taxon>Bacillota</taxon>
        <taxon>Negativicutes</taxon>
        <taxon>Selenomonadales</taxon>
        <taxon>Sporomusaceae</taxon>
        <taxon>Sporomusa</taxon>
    </lineage>
</organism>
<keyword evidence="4 7" id="KW-0812">Transmembrane</keyword>
<evidence type="ECO:0000313" key="9">
    <source>
        <dbReference type="Proteomes" id="UP000192738"/>
    </source>
</evidence>
<comment type="similarity">
    <text evidence="2">Belongs to the chromate ion transporter (CHR) (TC 2.A.51) family.</text>
</comment>
<feature type="transmembrane region" description="Helical" evidence="7">
    <location>
        <begin position="305"/>
        <end position="326"/>
    </location>
</feature>